<keyword evidence="2 3" id="KW-0067">ATP-binding</keyword>
<evidence type="ECO:0000256" key="1">
    <source>
        <dbReference type="ARBA" id="ARBA00022741"/>
    </source>
</evidence>
<protein>
    <recommendedName>
        <fullName evidence="5">Protein kinase domain-containing protein</fullName>
    </recommendedName>
</protein>
<dbReference type="SUPFAM" id="SSF56112">
    <property type="entry name" value="Protein kinase-like (PK-like)"/>
    <property type="match status" value="1"/>
</dbReference>
<gene>
    <name evidence="6" type="ORF">M9Y10_022563</name>
</gene>
<dbReference type="PROSITE" id="PS50011">
    <property type="entry name" value="PROTEIN_KINASE_DOM"/>
    <property type="match status" value="1"/>
</dbReference>
<feature type="domain" description="Protein kinase" evidence="5">
    <location>
        <begin position="16"/>
        <end position="269"/>
    </location>
</feature>
<evidence type="ECO:0000256" key="4">
    <source>
        <dbReference type="RuleBase" id="RU000304"/>
    </source>
</evidence>
<keyword evidence="1 3" id="KW-0547">Nucleotide-binding</keyword>
<evidence type="ECO:0000313" key="6">
    <source>
        <dbReference type="EMBL" id="KAK8894130.1"/>
    </source>
</evidence>
<dbReference type="Proteomes" id="UP001470230">
    <property type="component" value="Unassembled WGS sequence"/>
</dbReference>
<evidence type="ECO:0000313" key="7">
    <source>
        <dbReference type="Proteomes" id="UP001470230"/>
    </source>
</evidence>
<dbReference type="PANTHER" id="PTHR24346:SF30">
    <property type="entry name" value="MATERNAL EMBRYONIC LEUCINE ZIPPER KINASE"/>
    <property type="match status" value="1"/>
</dbReference>
<keyword evidence="4" id="KW-0808">Transferase</keyword>
<evidence type="ECO:0000259" key="5">
    <source>
        <dbReference type="PROSITE" id="PS50011"/>
    </source>
</evidence>
<keyword evidence="7" id="KW-1185">Reference proteome</keyword>
<evidence type="ECO:0000256" key="2">
    <source>
        <dbReference type="ARBA" id="ARBA00022840"/>
    </source>
</evidence>
<dbReference type="InterPro" id="IPR017441">
    <property type="entry name" value="Protein_kinase_ATP_BS"/>
</dbReference>
<sequence length="390" mass="44651">MEEEYPQDIPQTVDQYIIIKTLGSGAFATVYLAQHAVTQTMVALKCIAKKKLKNQAEFELLQREVNLMRSMDHPFIVSFYEVLDDKDNFYISMELVENENLLDYINNNQGLGEQQARRIFSQLVAVLEYLHVEKRVMHRDLKAENVLLDKNYNVRLVDFGLSKAFSKNDPFLQTTCGSPAYVAPEIIKEKPYTSAADIWSLGILLYAMVAGHLPFNGDNISMMLQEIINSKPQIPKSLSPNLRELISRLLIKEPGARITLQQIIEHPWLTEFEDSRLLTEDFGLINSFKVVNPQELDAGVVSEMRILGFDVAGLLQELRTGQINKRTAAYKMLKKQRTMEELNSWQNTKATRTSQQAQTKLPTLDGKSENKKVRYALKRRKRTTVPIPVK</sequence>
<comment type="similarity">
    <text evidence="4">Belongs to the protein kinase superfamily.</text>
</comment>
<feature type="binding site" evidence="3">
    <location>
        <position position="50"/>
    </location>
    <ligand>
        <name>ATP</name>
        <dbReference type="ChEBI" id="CHEBI:30616"/>
    </ligand>
</feature>
<keyword evidence="4" id="KW-0723">Serine/threonine-protein kinase</keyword>
<dbReference type="InterPro" id="IPR000719">
    <property type="entry name" value="Prot_kinase_dom"/>
</dbReference>
<proteinExistence type="inferred from homology"/>
<name>A0ABR2KSN4_9EUKA</name>
<keyword evidence="4" id="KW-0418">Kinase</keyword>
<dbReference type="InterPro" id="IPR008271">
    <property type="entry name" value="Ser/Thr_kinase_AS"/>
</dbReference>
<dbReference type="CDD" id="cd14003">
    <property type="entry name" value="STKc_AMPK-like"/>
    <property type="match status" value="1"/>
</dbReference>
<evidence type="ECO:0000256" key="3">
    <source>
        <dbReference type="PROSITE-ProRule" id="PRU10141"/>
    </source>
</evidence>
<dbReference type="EMBL" id="JAPFFF010000003">
    <property type="protein sequence ID" value="KAK8894130.1"/>
    <property type="molecule type" value="Genomic_DNA"/>
</dbReference>
<reference evidence="6 7" key="1">
    <citation type="submission" date="2024-04" db="EMBL/GenBank/DDBJ databases">
        <title>Tritrichomonas musculus Genome.</title>
        <authorList>
            <person name="Alves-Ferreira E."/>
            <person name="Grigg M."/>
            <person name="Lorenzi H."/>
            <person name="Galac M."/>
        </authorList>
    </citation>
    <scope>NUCLEOTIDE SEQUENCE [LARGE SCALE GENOMIC DNA]</scope>
    <source>
        <strain evidence="6 7">EAF2021</strain>
    </source>
</reference>
<comment type="caution">
    <text evidence="6">The sequence shown here is derived from an EMBL/GenBank/DDBJ whole genome shotgun (WGS) entry which is preliminary data.</text>
</comment>
<organism evidence="6 7">
    <name type="scientific">Tritrichomonas musculus</name>
    <dbReference type="NCBI Taxonomy" id="1915356"/>
    <lineage>
        <taxon>Eukaryota</taxon>
        <taxon>Metamonada</taxon>
        <taxon>Parabasalia</taxon>
        <taxon>Tritrichomonadida</taxon>
        <taxon>Tritrichomonadidae</taxon>
        <taxon>Tritrichomonas</taxon>
    </lineage>
</organism>
<dbReference type="PROSITE" id="PS00107">
    <property type="entry name" value="PROTEIN_KINASE_ATP"/>
    <property type="match status" value="1"/>
</dbReference>
<dbReference type="Gene3D" id="1.10.510.10">
    <property type="entry name" value="Transferase(Phosphotransferase) domain 1"/>
    <property type="match status" value="1"/>
</dbReference>
<dbReference type="PROSITE" id="PS00108">
    <property type="entry name" value="PROTEIN_KINASE_ST"/>
    <property type="match status" value="1"/>
</dbReference>
<dbReference type="Pfam" id="PF00069">
    <property type="entry name" value="Pkinase"/>
    <property type="match status" value="1"/>
</dbReference>
<dbReference type="PANTHER" id="PTHR24346">
    <property type="entry name" value="MAP/MICROTUBULE AFFINITY-REGULATING KINASE"/>
    <property type="match status" value="1"/>
</dbReference>
<accession>A0ABR2KSN4</accession>
<dbReference type="SMART" id="SM00220">
    <property type="entry name" value="S_TKc"/>
    <property type="match status" value="1"/>
</dbReference>
<dbReference type="InterPro" id="IPR011009">
    <property type="entry name" value="Kinase-like_dom_sf"/>
</dbReference>